<dbReference type="Proteomes" id="UP000243650">
    <property type="component" value="Unassembled WGS sequence"/>
</dbReference>
<dbReference type="AlphaFoldDB" id="A0A2P6MLN6"/>
<evidence type="ECO:0000256" key="3">
    <source>
        <dbReference type="SAM" id="Phobius"/>
    </source>
</evidence>
<organism evidence="5 6">
    <name type="scientific">Alkalicoccus urumqiensis</name>
    <name type="common">Bacillus urumqiensis</name>
    <dbReference type="NCBI Taxonomy" id="1548213"/>
    <lineage>
        <taxon>Bacteria</taxon>
        <taxon>Bacillati</taxon>
        <taxon>Bacillota</taxon>
        <taxon>Bacilli</taxon>
        <taxon>Bacillales</taxon>
        <taxon>Bacillaceae</taxon>
        <taxon>Alkalicoccus</taxon>
    </lineage>
</organism>
<keyword evidence="6" id="KW-1185">Reference proteome</keyword>
<dbReference type="EMBL" id="PVNS01000001">
    <property type="protein sequence ID" value="PRO67160.1"/>
    <property type="molecule type" value="Genomic_DNA"/>
</dbReference>
<dbReference type="InterPro" id="IPR041916">
    <property type="entry name" value="Anti_sigma_zinc_sf"/>
</dbReference>
<evidence type="ECO:0000313" key="5">
    <source>
        <dbReference type="EMBL" id="PRO67160.1"/>
    </source>
</evidence>
<dbReference type="InterPro" id="IPR027383">
    <property type="entry name" value="Znf_put"/>
</dbReference>
<evidence type="ECO:0000259" key="4">
    <source>
        <dbReference type="Pfam" id="PF13490"/>
    </source>
</evidence>
<keyword evidence="3" id="KW-0472">Membrane</keyword>
<protein>
    <recommendedName>
        <fullName evidence="2">Anti-sigma-W factor RsiW</fullName>
    </recommendedName>
</protein>
<dbReference type="RefSeq" id="WP_105957545.1">
    <property type="nucleotide sequence ID" value="NZ_PVNS01000001.1"/>
</dbReference>
<proteinExistence type="inferred from homology"/>
<dbReference type="Gene3D" id="1.10.10.1320">
    <property type="entry name" value="Anti-sigma factor, zinc-finger domain"/>
    <property type="match status" value="1"/>
</dbReference>
<keyword evidence="3" id="KW-0812">Transmembrane</keyword>
<evidence type="ECO:0000256" key="1">
    <source>
        <dbReference type="ARBA" id="ARBA00024353"/>
    </source>
</evidence>
<feature type="domain" description="Putative zinc-finger" evidence="4">
    <location>
        <begin position="5"/>
        <end position="38"/>
    </location>
</feature>
<evidence type="ECO:0000256" key="2">
    <source>
        <dbReference type="ARBA" id="ARBA00024438"/>
    </source>
</evidence>
<dbReference type="OrthoDB" id="9782842at2"/>
<dbReference type="Pfam" id="PF13490">
    <property type="entry name" value="zf-HC2"/>
    <property type="match status" value="1"/>
</dbReference>
<sequence>MACSREQRTLIDTYLDEEMTTREAEQLERHLQECPECRSYVDECSTAVARLRSMARLEAPAGFTDQVMKSLPKQPKRRQWKTWIRRHPMVITAATFFLVFLISLSSVMGGEETVSVEGSGQYLIDESQNMVVVPEDAVVEGDLVVRNGSVEVNGEVTGDVVIINGQHLQASTARISGEIEEIDESMEWLWYEIKDFMKDAFSFSGNGTENEDSR</sequence>
<comment type="similarity">
    <text evidence="1">Belongs to the zinc-associated anti-sigma factor (ZAS) superfamily. Anti-sigma-W factor family.</text>
</comment>
<gene>
    <name evidence="5" type="ORF">C6I21_00925</name>
</gene>
<feature type="transmembrane region" description="Helical" evidence="3">
    <location>
        <begin position="87"/>
        <end position="108"/>
    </location>
</feature>
<evidence type="ECO:0000313" key="6">
    <source>
        <dbReference type="Proteomes" id="UP000243650"/>
    </source>
</evidence>
<accession>A0A2P6MLN6</accession>
<comment type="caution">
    <text evidence="5">The sequence shown here is derived from an EMBL/GenBank/DDBJ whole genome shotgun (WGS) entry which is preliminary data.</text>
</comment>
<name>A0A2P6MLN6_ALKUR</name>
<reference evidence="5 6" key="1">
    <citation type="submission" date="2018-03" db="EMBL/GenBank/DDBJ databases">
        <title>Bacillus urumqiensis sp. nov., a moderately haloalkaliphilic bacterium isolated from a salt lake.</title>
        <authorList>
            <person name="Zhao B."/>
            <person name="Liao Z."/>
        </authorList>
    </citation>
    <scope>NUCLEOTIDE SEQUENCE [LARGE SCALE GENOMIC DNA]</scope>
    <source>
        <strain evidence="5 6">BZ-SZ-XJ18</strain>
    </source>
</reference>
<keyword evidence="3" id="KW-1133">Transmembrane helix</keyword>